<feature type="domain" description="NodB homology" evidence="6">
    <location>
        <begin position="66"/>
        <end position="284"/>
    </location>
</feature>
<dbReference type="InterPro" id="IPR017580">
    <property type="entry name" value="OHCU_decarboxylase-1"/>
</dbReference>
<dbReference type="Gene3D" id="3.20.20.370">
    <property type="entry name" value="Glycoside hydrolase/deacetylase"/>
    <property type="match status" value="1"/>
</dbReference>
<comment type="caution">
    <text evidence="7">The sequence shown here is derived from an EMBL/GenBank/DDBJ whole genome shotgun (WGS) entry which is preliminary data.</text>
</comment>
<dbReference type="GO" id="GO:0004846">
    <property type="term" value="F:urate oxidase activity"/>
    <property type="evidence" value="ECO:0007669"/>
    <property type="project" value="UniProtKB-EC"/>
</dbReference>
<dbReference type="PANTHER" id="PTHR43123:SF1">
    <property type="entry name" value="POLYSACCHARIDE DEACETYLASE-RELATED"/>
    <property type="match status" value="1"/>
</dbReference>
<dbReference type="InterPro" id="IPR036778">
    <property type="entry name" value="OHCU_decarboxylase_sf"/>
</dbReference>
<dbReference type="Pfam" id="PF09349">
    <property type="entry name" value="OHCU_decarbox"/>
    <property type="match status" value="1"/>
</dbReference>
<evidence type="ECO:0000256" key="5">
    <source>
        <dbReference type="ARBA" id="ARBA00032976"/>
    </source>
</evidence>
<dbReference type="SUPFAM" id="SSF158694">
    <property type="entry name" value="UraD-Like"/>
    <property type="match status" value="1"/>
</dbReference>
<dbReference type="PANTHER" id="PTHR43123">
    <property type="entry name" value="POLYSACCHARIDE DEACETYLASE-RELATED"/>
    <property type="match status" value="1"/>
</dbReference>
<dbReference type="InterPro" id="IPR002509">
    <property type="entry name" value="NODB_dom"/>
</dbReference>
<evidence type="ECO:0000259" key="6">
    <source>
        <dbReference type="PROSITE" id="PS51677"/>
    </source>
</evidence>
<comment type="similarity">
    <text evidence="2">Belongs to the polysaccharide deacetylase family.</text>
</comment>
<dbReference type="InterPro" id="IPR011330">
    <property type="entry name" value="Glyco_hydro/deAcase_b/a-brl"/>
</dbReference>
<dbReference type="Proteomes" id="UP000730739">
    <property type="component" value="Unassembled WGS sequence"/>
</dbReference>
<comment type="function">
    <text evidence="1">Is involved in generating a small heat-stable compound (Nod), an acylated oligomer of N-acetylglucosamine, that stimulates mitosis in various plant protoplasts.</text>
</comment>
<dbReference type="Gene3D" id="1.10.3330.10">
    <property type="entry name" value="Oxo-4-hydroxy-4-carboxy-5-ureidoimidazoline decarboxylase"/>
    <property type="match status" value="1"/>
</dbReference>
<keyword evidence="4" id="KW-0659">Purine metabolism</keyword>
<evidence type="ECO:0000256" key="3">
    <source>
        <dbReference type="ARBA" id="ARBA00020071"/>
    </source>
</evidence>
<evidence type="ECO:0000256" key="4">
    <source>
        <dbReference type="ARBA" id="ARBA00022631"/>
    </source>
</evidence>
<evidence type="ECO:0000313" key="7">
    <source>
        <dbReference type="EMBL" id="MBP2234469.1"/>
    </source>
</evidence>
<protein>
    <recommendedName>
        <fullName evidence="3">Chitooligosaccharide deacetylase</fullName>
    </recommendedName>
    <alternativeName>
        <fullName evidence="5">Nodulation protein B</fullName>
    </alternativeName>
</protein>
<dbReference type="InterPro" id="IPR018020">
    <property type="entry name" value="OHCU_decarboxylase"/>
</dbReference>
<dbReference type="RefSeq" id="WP_209600699.1">
    <property type="nucleotide sequence ID" value="NZ_JAGILA010000001.1"/>
</dbReference>
<dbReference type="NCBIfam" id="TIGR03164">
    <property type="entry name" value="UHCUDC"/>
    <property type="match status" value="1"/>
</dbReference>
<evidence type="ECO:0000256" key="1">
    <source>
        <dbReference type="ARBA" id="ARBA00003236"/>
    </source>
</evidence>
<name>A0ABS4QVE5_9HYPH</name>
<dbReference type="NCBIfam" id="TIGR03212">
    <property type="entry name" value="uraD_N-term-dom"/>
    <property type="match status" value="1"/>
</dbReference>
<dbReference type="CDD" id="cd10977">
    <property type="entry name" value="CE4_PuuE_SpCDA1"/>
    <property type="match status" value="1"/>
</dbReference>
<dbReference type="Pfam" id="PF01522">
    <property type="entry name" value="Polysacc_deac_1"/>
    <property type="match status" value="1"/>
</dbReference>
<gene>
    <name evidence="7" type="ORF">J2Z31_000959</name>
</gene>
<proteinExistence type="inferred from homology"/>
<dbReference type="PROSITE" id="PS51677">
    <property type="entry name" value="NODB"/>
    <property type="match status" value="1"/>
</dbReference>
<dbReference type="SUPFAM" id="SSF88713">
    <property type="entry name" value="Glycoside hydrolase/deacetylase"/>
    <property type="match status" value="1"/>
</dbReference>
<evidence type="ECO:0000313" key="8">
    <source>
        <dbReference type="Proteomes" id="UP000730739"/>
    </source>
</evidence>
<keyword evidence="7" id="KW-0560">Oxidoreductase</keyword>
<accession>A0ABS4QVE5</accession>
<keyword evidence="8" id="KW-1185">Reference proteome</keyword>
<sequence>MRYPRDLHGDGPNRKIVWPGEARIALQFVVNYEEGGENSVLHGDAASEAFLSEIVGAEPWPGKRHWNMESIYEYGARAGFWRLHRLLTGARVPVTVYGVATALKRSPAQVAAMQDAGWEIASHGLKWIEHRDFTVEEERAEISEAIRMHTLVTGERPRGWYTGRCSENTLDLIKEIGGFDYVSDSYADDLPYWHEHAGRHQLVVPYTLDANDMRFATAQGFNCGDQFFSYLKDSFDMLYAEGTAGSPKMMSIGLHCRLAGRPGRAAALARFIDYVKTHEKVWLARRIDIARYWAEAYPFRPREDRPSRLSEKDFVARFGGVFEHSDWIARRAFAGELSPAHDTPTGLHAALTVVFRAASEPERLAVLTAHPDLAGKLAEAKRLTESSTEEQASAGLTALTDGERERFNTLNCAYVEKFGFPFIMAVKGRSKDEILAAFESRIENDRHAEFETACRQVERIALLRLRDMLPG</sequence>
<dbReference type="InterPro" id="IPR017625">
    <property type="entry name" value="PuuE"/>
</dbReference>
<reference evidence="7 8" key="1">
    <citation type="submission" date="2021-03" db="EMBL/GenBank/DDBJ databases">
        <title>Genomic Encyclopedia of Type Strains, Phase IV (KMG-IV): sequencing the most valuable type-strain genomes for metagenomic binning, comparative biology and taxonomic classification.</title>
        <authorList>
            <person name="Goeker M."/>
        </authorList>
    </citation>
    <scope>NUCLEOTIDE SEQUENCE [LARGE SCALE GENOMIC DNA]</scope>
    <source>
        <strain evidence="7 8">DSM 13372</strain>
    </source>
</reference>
<dbReference type="EMBL" id="JAGILA010000001">
    <property type="protein sequence ID" value="MBP2234469.1"/>
    <property type="molecule type" value="Genomic_DNA"/>
</dbReference>
<organism evidence="7 8">
    <name type="scientific">Sinorhizobium kostiense</name>
    <dbReference type="NCBI Taxonomy" id="76747"/>
    <lineage>
        <taxon>Bacteria</taxon>
        <taxon>Pseudomonadati</taxon>
        <taxon>Pseudomonadota</taxon>
        <taxon>Alphaproteobacteria</taxon>
        <taxon>Hyphomicrobiales</taxon>
        <taxon>Rhizobiaceae</taxon>
        <taxon>Sinorhizobium/Ensifer group</taxon>
        <taxon>Sinorhizobium</taxon>
    </lineage>
</organism>
<evidence type="ECO:0000256" key="2">
    <source>
        <dbReference type="ARBA" id="ARBA00010973"/>
    </source>
</evidence>